<dbReference type="eggNOG" id="COG0300">
    <property type="taxonomic scope" value="Bacteria"/>
</dbReference>
<dbReference type="RefSeq" id="WP_070403151.1">
    <property type="nucleotide sequence ID" value="NZ_BJVW01000001.1"/>
</dbReference>
<dbReference type="Pfam" id="PF00106">
    <property type="entry name" value="adh_short"/>
    <property type="match status" value="1"/>
</dbReference>
<dbReference type="AlphaFoldDB" id="A0A1D8UVP7"/>
<comment type="similarity">
    <text evidence="1">Belongs to the short-chain dehydrogenases/reductases (SDR) family.</text>
</comment>
<name>A0A1D8UVP7_9PROT</name>
<dbReference type="PIRSF" id="PIRSF000126">
    <property type="entry name" value="11-beta-HSD1"/>
    <property type="match status" value="1"/>
</dbReference>
<dbReference type="PRINTS" id="PR00081">
    <property type="entry name" value="GDHRDH"/>
</dbReference>
<dbReference type="KEGG" id="kba:A0U89_10960"/>
<gene>
    <name evidence="3" type="ORF">A0U89_10960</name>
</gene>
<keyword evidence="2" id="KW-0560">Oxidoreductase</keyword>
<dbReference type="PANTHER" id="PTHR44196">
    <property type="entry name" value="DEHYDROGENASE/REDUCTASE SDR FAMILY MEMBER 7B"/>
    <property type="match status" value="1"/>
</dbReference>
<dbReference type="GO" id="GO:0016020">
    <property type="term" value="C:membrane"/>
    <property type="evidence" value="ECO:0007669"/>
    <property type="project" value="TreeGrafter"/>
</dbReference>
<evidence type="ECO:0000256" key="2">
    <source>
        <dbReference type="ARBA" id="ARBA00023002"/>
    </source>
</evidence>
<dbReference type="GO" id="GO:0016491">
    <property type="term" value="F:oxidoreductase activity"/>
    <property type="evidence" value="ECO:0007669"/>
    <property type="project" value="UniProtKB-KW"/>
</dbReference>
<keyword evidence="4" id="KW-1185">Reference proteome</keyword>
<dbReference type="OrthoDB" id="8477999at2"/>
<reference evidence="3 4" key="1">
    <citation type="journal article" date="2016" name="Microb. Cell Fact.">
        <title>Dissection of exopolysaccharide biosynthesis in Kozakia baliensis.</title>
        <authorList>
            <person name="Brandt J.U."/>
            <person name="Jakob F."/>
            <person name="Behr J."/>
            <person name="Geissler A.J."/>
            <person name="Vogel R.F."/>
        </authorList>
    </citation>
    <scope>NUCLEOTIDE SEQUENCE [LARGE SCALE GENOMIC DNA]</scope>
    <source>
        <strain evidence="3 4">DSM 14400</strain>
    </source>
</reference>
<sequence length="261" mass="28019">MSGTPFPWALVTGASSGLGVEFARALAEKRINLVLAARRDGPMHELAEELRQRHGVEVEVEAIDLSEPGSAAQLLKRLDSRGLAPSILINNAAFGFSGDFIAEDSAKLRAMLQLDIVTLTELTQLFAQRMMAQGSGSILLVASLAGFQPIPYMAAYSAATAYILSLGEALNVELGPNVKVSVLCPGLMETEFLNVAGYTIPSPMIMRRTMLSPTDVAHQGLRALARNKPSFVAGKVNRIAAFGNRFSTRHLQARIAARTAR</sequence>
<dbReference type="STRING" id="153496.A0U89_10960"/>
<dbReference type="Gene3D" id="3.40.50.720">
    <property type="entry name" value="NAD(P)-binding Rossmann-like Domain"/>
    <property type="match status" value="1"/>
</dbReference>
<dbReference type="CDD" id="cd05233">
    <property type="entry name" value="SDR_c"/>
    <property type="match status" value="1"/>
</dbReference>
<evidence type="ECO:0000256" key="1">
    <source>
        <dbReference type="ARBA" id="ARBA00006484"/>
    </source>
</evidence>
<dbReference type="Proteomes" id="UP000179145">
    <property type="component" value="Chromosome"/>
</dbReference>
<dbReference type="InterPro" id="IPR002347">
    <property type="entry name" value="SDR_fam"/>
</dbReference>
<dbReference type="PANTHER" id="PTHR44196:SF2">
    <property type="entry name" value="SHORT-CHAIN DEHYDROGENASE-RELATED"/>
    <property type="match status" value="1"/>
</dbReference>
<accession>A0A1D8UVP7</accession>
<evidence type="ECO:0000313" key="4">
    <source>
        <dbReference type="Proteomes" id="UP000179145"/>
    </source>
</evidence>
<dbReference type="SUPFAM" id="SSF51735">
    <property type="entry name" value="NAD(P)-binding Rossmann-fold domains"/>
    <property type="match status" value="1"/>
</dbReference>
<dbReference type="EMBL" id="CP014674">
    <property type="protein sequence ID" value="AOX17577.1"/>
    <property type="molecule type" value="Genomic_DNA"/>
</dbReference>
<organism evidence="3 4">
    <name type="scientific">Kozakia baliensis</name>
    <dbReference type="NCBI Taxonomy" id="153496"/>
    <lineage>
        <taxon>Bacteria</taxon>
        <taxon>Pseudomonadati</taxon>
        <taxon>Pseudomonadota</taxon>
        <taxon>Alphaproteobacteria</taxon>
        <taxon>Acetobacterales</taxon>
        <taxon>Acetobacteraceae</taxon>
        <taxon>Kozakia</taxon>
    </lineage>
</organism>
<dbReference type="InterPro" id="IPR036291">
    <property type="entry name" value="NAD(P)-bd_dom_sf"/>
</dbReference>
<proteinExistence type="inferred from homology"/>
<protein>
    <submittedName>
        <fullName evidence="3">Short-chain dehydrogenase</fullName>
    </submittedName>
</protein>
<evidence type="ECO:0000313" key="3">
    <source>
        <dbReference type="EMBL" id="AOX17577.1"/>
    </source>
</evidence>